<evidence type="ECO:0000256" key="2">
    <source>
        <dbReference type="ARBA" id="ARBA00012438"/>
    </source>
</evidence>
<protein>
    <recommendedName>
        <fullName evidence="2">histidine kinase</fullName>
        <ecNumber evidence="2">2.7.13.3</ecNumber>
    </recommendedName>
</protein>
<evidence type="ECO:0000313" key="10">
    <source>
        <dbReference type="Proteomes" id="UP001500729"/>
    </source>
</evidence>
<comment type="catalytic activity">
    <reaction evidence="1">
        <text>ATP + protein L-histidine = ADP + protein N-phospho-L-histidine.</text>
        <dbReference type="EC" id="2.7.13.3"/>
    </reaction>
</comment>
<evidence type="ECO:0000256" key="5">
    <source>
        <dbReference type="ARBA" id="ARBA00022692"/>
    </source>
</evidence>
<comment type="caution">
    <text evidence="9">The sequence shown here is derived from an EMBL/GenBank/DDBJ whole genome shotgun (WGS) entry which is preliminary data.</text>
</comment>
<dbReference type="PROSITE" id="PS50109">
    <property type="entry name" value="HIS_KIN"/>
    <property type="match status" value="1"/>
</dbReference>
<evidence type="ECO:0000256" key="6">
    <source>
        <dbReference type="ARBA" id="ARBA00022777"/>
    </source>
</evidence>
<evidence type="ECO:0000256" key="4">
    <source>
        <dbReference type="ARBA" id="ARBA00022679"/>
    </source>
</evidence>
<evidence type="ECO:0000259" key="8">
    <source>
        <dbReference type="PROSITE" id="PS50109"/>
    </source>
</evidence>
<dbReference type="PANTHER" id="PTHR45436:SF5">
    <property type="entry name" value="SENSOR HISTIDINE KINASE TRCS"/>
    <property type="match status" value="1"/>
</dbReference>
<dbReference type="RefSeq" id="WP_011874187.1">
    <property type="nucleotide sequence ID" value="NZ_BAAAGS010000006.1"/>
</dbReference>
<keyword evidence="7" id="KW-1133">Transmembrane helix</keyword>
<evidence type="ECO:0000313" key="9">
    <source>
        <dbReference type="EMBL" id="GAA0515859.1"/>
    </source>
</evidence>
<keyword evidence="3" id="KW-0597">Phosphoprotein</keyword>
<keyword evidence="5" id="KW-0812">Transmembrane</keyword>
<keyword evidence="7" id="KW-0472">Membrane</keyword>
<name>A0ABN1CBS4_SACER</name>
<dbReference type="SUPFAM" id="SSF55874">
    <property type="entry name" value="ATPase domain of HSP90 chaperone/DNA topoisomerase II/histidine kinase"/>
    <property type="match status" value="1"/>
</dbReference>
<proteinExistence type="predicted"/>
<reference evidence="9 10" key="1">
    <citation type="journal article" date="2019" name="Int. J. Syst. Evol. Microbiol.">
        <title>The Global Catalogue of Microorganisms (GCM) 10K type strain sequencing project: providing services to taxonomists for standard genome sequencing and annotation.</title>
        <authorList>
            <consortium name="The Broad Institute Genomics Platform"/>
            <consortium name="The Broad Institute Genome Sequencing Center for Infectious Disease"/>
            <person name="Wu L."/>
            <person name="Ma J."/>
        </authorList>
    </citation>
    <scope>NUCLEOTIDE SEQUENCE [LARGE SCALE GENOMIC DNA]</scope>
    <source>
        <strain evidence="9 10">JCM 10303</strain>
    </source>
</reference>
<dbReference type="Gene3D" id="3.30.565.10">
    <property type="entry name" value="Histidine kinase-like ATPase, C-terminal domain"/>
    <property type="match status" value="1"/>
</dbReference>
<evidence type="ECO:0000256" key="1">
    <source>
        <dbReference type="ARBA" id="ARBA00000085"/>
    </source>
</evidence>
<dbReference type="EMBL" id="BAAAGS010000006">
    <property type="protein sequence ID" value="GAA0515859.1"/>
    <property type="molecule type" value="Genomic_DNA"/>
</dbReference>
<keyword evidence="10" id="KW-1185">Reference proteome</keyword>
<accession>A0ABN1CBS4</accession>
<gene>
    <name evidence="9" type="ORF">GCM10009533_13600</name>
</gene>
<dbReference type="Proteomes" id="UP001500729">
    <property type="component" value="Unassembled WGS sequence"/>
</dbReference>
<evidence type="ECO:0000256" key="7">
    <source>
        <dbReference type="ARBA" id="ARBA00022989"/>
    </source>
</evidence>
<keyword evidence="4" id="KW-0808">Transferase</keyword>
<evidence type="ECO:0000256" key="3">
    <source>
        <dbReference type="ARBA" id="ARBA00022553"/>
    </source>
</evidence>
<dbReference type="SMART" id="SM00387">
    <property type="entry name" value="HATPase_c"/>
    <property type="match status" value="1"/>
</dbReference>
<organism evidence="9 10">
    <name type="scientific">Saccharopolyspora erythraea</name>
    <name type="common">Streptomyces erythraeus</name>
    <dbReference type="NCBI Taxonomy" id="1836"/>
    <lineage>
        <taxon>Bacteria</taxon>
        <taxon>Bacillati</taxon>
        <taxon>Actinomycetota</taxon>
        <taxon>Actinomycetes</taxon>
        <taxon>Pseudonocardiales</taxon>
        <taxon>Pseudonocardiaceae</taxon>
        <taxon>Saccharopolyspora</taxon>
    </lineage>
</organism>
<dbReference type="InterPro" id="IPR050428">
    <property type="entry name" value="TCS_sensor_his_kinase"/>
</dbReference>
<sequence length="224" mass="23902">MHRGSAWKWGRAEPPEVQGLLHDLGRGLATLSYLREGMDAEASLSGSARHRLRLMERELERLVELVDDRPAASEVFDVGELVAELVSVTRLSAPAEVRLRPGEPCTLRTDRTAMWRMLANLVENAVRAAGADGTVEVAVSRRASGGVVVEVADDGPGFGRGPSGKASLGLAIVHDLANACAARLRIDSPPGGGTRVVVVFGARPGPSWRRRRREGGCDGRSGAR</sequence>
<dbReference type="InterPro" id="IPR005467">
    <property type="entry name" value="His_kinase_dom"/>
</dbReference>
<dbReference type="InterPro" id="IPR003594">
    <property type="entry name" value="HATPase_dom"/>
</dbReference>
<dbReference type="PANTHER" id="PTHR45436">
    <property type="entry name" value="SENSOR HISTIDINE KINASE YKOH"/>
    <property type="match status" value="1"/>
</dbReference>
<feature type="domain" description="Histidine kinase" evidence="8">
    <location>
        <begin position="19"/>
        <end position="204"/>
    </location>
</feature>
<dbReference type="InterPro" id="IPR036890">
    <property type="entry name" value="HATPase_C_sf"/>
</dbReference>
<dbReference type="EC" id="2.7.13.3" evidence="2"/>
<dbReference type="Pfam" id="PF02518">
    <property type="entry name" value="HATPase_c"/>
    <property type="match status" value="1"/>
</dbReference>
<keyword evidence="6" id="KW-0418">Kinase</keyword>